<dbReference type="EMBL" id="SRYA01000063">
    <property type="protein sequence ID" value="TGY91270.1"/>
    <property type="molecule type" value="Genomic_DNA"/>
</dbReference>
<keyword evidence="2" id="KW-1185">Reference proteome</keyword>
<evidence type="ECO:0000313" key="2">
    <source>
        <dbReference type="Proteomes" id="UP000304953"/>
    </source>
</evidence>
<proteinExistence type="predicted"/>
<dbReference type="Proteomes" id="UP000304953">
    <property type="component" value="Unassembled WGS sequence"/>
</dbReference>
<protein>
    <submittedName>
        <fullName evidence="1">Uncharacterized protein</fullName>
    </submittedName>
</protein>
<reference evidence="1" key="1">
    <citation type="submission" date="2019-04" db="EMBL/GenBank/DDBJ databases">
        <title>Microbes associate with the intestines of laboratory mice.</title>
        <authorList>
            <person name="Navarre W."/>
            <person name="Wong E."/>
            <person name="Huang K."/>
            <person name="Tropini C."/>
            <person name="Ng K."/>
            <person name="Yu B."/>
        </authorList>
    </citation>
    <scope>NUCLEOTIDE SEQUENCE</scope>
    <source>
        <strain evidence="1">NM01_1-7b</strain>
    </source>
</reference>
<sequence length="108" mass="12854">MKKFDTDYKLLKDMYQDGYFPDFLVDKIRDLVQNVIAFLETGERDLEKIQEKFDCMTLAINDLQEEFEENDSELETAARESIGETVAYILQWFEIDIGPEDAIRERDW</sequence>
<accession>A0AC61RQE2</accession>
<organism evidence="1 2">
    <name type="scientific">Petralouisia muris</name>
    <dbReference type="NCBI Taxonomy" id="3032872"/>
    <lineage>
        <taxon>Bacteria</taxon>
        <taxon>Bacillati</taxon>
        <taxon>Bacillota</taxon>
        <taxon>Clostridia</taxon>
        <taxon>Lachnospirales</taxon>
        <taxon>Lachnospiraceae</taxon>
        <taxon>Petralouisia</taxon>
    </lineage>
</organism>
<name>A0AC61RQE2_9FIRM</name>
<comment type="caution">
    <text evidence="1">The sequence shown here is derived from an EMBL/GenBank/DDBJ whole genome shotgun (WGS) entry which is preliminary data.</text>
</comment>
<gene>
    <name evidence="1" type="ORF">E5329_21890</name>
</gene>
<evidence type="ECO:0000313" key="1">
    <source>
        <dbReference type="EMBL" id="TGY91270.1"/>
    </source>
</evidence>